<evidence type="ECO:0000256" key="1">
    <source>
        <dbReference type="SAM" id="MobiDB-lite"/>
    </source>
</evidence>
<evidence type="ECO:0008006" key="4">
    <source>
        <dbReference type="Google" id="ProtNLM"/>
    </source>
</evidence>
<feature type="region of interest" description="Disordered" evidence="1">
    <location>
        <begin position="455"/>
        <end position="478"/>
    </location>
</feature>
<accession>A0AAW3M9Y7</accession>
<feature type="compositionally biased region" description="Basic and acidic residues" evidence="1">
    <location>
        <begin position="461"/>
        <end position="471"/>
    </location>
</feature>
<organism evidence="2 3">
    <name type="scientific">Pseudomonas savastanoi</name>
    <name type="common">Pseudomonas syringae pv. savastanoi</name>
    <dbReference type="NCBI Taxonomy" id="29438"/>
    <lineage>
        <taxon>Bacteria</taxon>
        <taxon>Pseudomonadati</taxon>
        <taxon>Pseudomonadota</taxon>
        <taxon>Gammaproteobacteria</taxon>
        <taxon>Pseudomonadales</taxon>
        <taxon>Pseudomonadaceae</taxon>
        <taxon>Pseudomonas</taxon>
    </lineage>
</organism>
<reference evidence="2 3" key="1">
    <citation type="submission" date="2015-09" db="EMBL/GenBank/DDBJ databases">
        <title>Genome sequence of ICMP 19499.</title>
        <authorList>
            <person name="Visnovsky S.B."/>
            <person name="Lu A."/>
            <person name="Panda P."/>
            <person name="Pitman A.R."/>
        </authorList>
    </citation>
    <scope>NUCLEOTIDE SEQUENCE [LARGE SCALE GENOMIC DNA]</scope>
    <source>
        <strain evidence="2 3">ICMP 19499</strain>
    </source>
</reference>
<proteinExistence type="predicted"/>
<feature type="region of interest" description="Disordered" evidence="1">
    <location>
        <begin position="246"/>
        <end position="277"/>
    </location>
</feature>
<gene>
    <name evidence="2" type="ORF">AO287_26335</name>
</gene>
<protein>
    <recommendedName>
        <fullName evidence="4">Large polyvalent protein-associated domain-containing protein</fullName>
    </recommendedName>
</protein>
<sequence length="478" mass="53930">MVKMGRQYTKFTVLFQLAFLFVKSIASKWYNLYITKLQIMASPKPLNAIMQHLKTVWGYKPALDPDLLPPDEDEPAENGMKSEIDVDNEYGTLSGHRITSGIKKNGSEKYDKPTEEAKIKFDAILKEYCEKYQLTTHYNPLYGNYVLKDAQGKGVYNVKEHGEFRHNGYDILGDHYKDMVRISARQFLKNNLKVCPFVEENDPKIPAAMQEANLRLTIEIMLEEGVEFERLKINSKTWRHILDDYKPKDEDKHDSGGQNDMSGVGHTTPQANAPPVVEADKAVNQPNAEDKPTTVDEIYPDTKVVSWLDSMANETVLNKDKPVKPVTHNDVVSTKMPEFKEEAEKARLEKELRWALDTAAGNVGLLLKQNDSFAARNYQVEFSADGESVTIQNAQPAADNTIHKVTLQTAEIPDGKLYKDEAIAFHASRNCEPAPAKNSADFDAMFDPSVHSIAKNTDAAPHPEIEPEANKNRTKFKI</sequence>
<dbReference type="RefSeq" id="WP_058399705.1">
    <property type="nucleotide sequence ID" value="NZ_LKCI01000001.1"/>
</dbReference>
<name>A0AAW3M9Y7_PSESS</name>
<feature type="compositionally biased region" description="Basic and acidic residues" evidence="1">
    <location>
        <begin position="246"/>
        <end position="255"/>
    </location>
</feature>
<comment type="caution">
    <text evidence="2">The sequence shown here is derived from an EMBL/GenBank/DDBJ whole genome shotgun (WGS) entry which is preliminary data.</text>
</comment>
<evidence type="ECO:0000313" key="3">
    <source>
        <dbReference type="Proteomes" id="UP000054513"/>
    </source>
</evidence>
<dbReference type="EMBL" id="LKCI01000001">
    <property type="protein sequence ID" value="KTC62385.1"/>
    <property type="molecule type" value="Genomic_DNA"/>
</dbReference>
<feature type="compositionally biased region" description="Polar residues" evidence="1">
    <location>
        <begin position="256"/>
        <end position="271"/>
    </location>
</feature>
<dbReference type="Proteomes" id="UP000054513">
    <property type="component" value="Unassembled WGS sequence"/>
</dbReference>
<dbReference type="AlphaFoldDB" id="A0AAW3M9Y7"/>
<evidence type="ECO:0000313" key="2">
    <source>
        <dbReference type="EMBL" id="KTC62385.1"/>
    </source>
</evidence>